<dbReference type="EMBL" id="CAKOFQ010006757">
    <property type="protein sequence ID" value="CAH1968827.1"/>
    <property type="molecule type" value="Genomic_DNA"/>
</dbReference>
<dbReference type="AlphaFoldDB" id="A0A9P0K6Q1"/>
<reference evidence="1" key="1">
    <citation type="submission" date="2022-03" db="EMBL/GenBank/DDBJ databases">
        <authorList>
            <person name="Sayadi A."/>
        </authorList>
    </citation>
    <scope>NUCLEOTIDE SEQUENCE</scope>
</reference>
<organism evidence="1 2">
    <name type="scientific">Acanthoscelides obtectus</name>
    <name type="common">Bean weevil</name>
    <name type="synonym">Bruchus obtectus</name>
    <dbReference type="NCBI Taxonomy" id="200917"/>
    <lineage>
        <taxon>Eukaryota</taxon>
        <taxon>Metazoa</taxon>
        <taxon>Ecdysozoa</taxon>
        <taxon>Arthropoda</taxon>
        <taxon>Hexapoda</taxon>
        <taxon>Insecta</taxon>
        <taxon>Pterygota</taxon>
        <taxon>Neoptera</taxon>
        <taxon>Endopterygota</taxon>
        <taxon>Coleoptera</taxon>
        <taxon>Polyphaga</taxon>
        <taxon>Cucujiformia</taxon>
        <taxon>Chrysomeloidea</taxon>
        <taxon>Chrysomelidae</taxon>
        <taxon>Bruchinae</taxon>
        <taxon>Bruchini</taxon>
        <taxon>Acanthoscelides</taxon>
    </lineage>
</organism>
<dbReference type="Proteomes" id="UP001152888">
    <property type="component" value="Unassembled WGS sequence"/>
</dbReference>
<evidence type="ECO:0000313" key="2">
    <source>
        <dbReference type="Proteomes" id="UP001152888"/>
    </source>
</evidence>
<comment type="caution">
    <text evidence="1">The sequence shown here is derived from an EMBL/GenBank/DDBJ whole genome shotgun (WGS) entry which is preliminary data.</text>
</comment>
<name>A0A9P0K6Q1_ACAOB</name>
<protein>
    <submittedName>
        <fullName evidence="1">Uncharacterized protein</fullName>
    </submittedName>
</protein>
<sequence>MGRDWRFSGRYQSPHFLRYVYSFSHHFSGPPPAAFSRHCQEQESR</sequence>
<proteinExistence type="predicted"/>
<keyword evidence="2" id="KW-1185">Reference proteome</keyword>
<accession>A0A9P0K6Q1</accession>
<evidence type="ECO:0000313" key="1">
    <source>
        <dbReference type="EMBL" id="CAH1968827.1"/>
    </source>
</evidence>
<gene>
    <name evidence="1" type="ORF">ACAOBT_LOCUS8091</name>
</gene>